<comment type="caution">
    <text evidence="4">The sequence shown here is derived from an EMBL/GenBank/DDBJ whole genome shotgun (WGS) entry which is preliminary data.</text>
</comment>
<dbReference type="Proteomes" id="UP001589854">
    <property type="component" value="Unassembled WGS sequence"/>
</dbReference>
<proteinExistence type="inferred from homology"/>
<sequence>MVKEVTIDRAIDDIERITEQMGLDDKPYDPSMWLNDTIEKNGLESSTVTTFARKKSFRHICKIVKAELDKVHNSPDQDSVKKNSDAKESWEDREHDKETHFVELVHKAVIGDEKSMSYFISKIKEILMKQNITSTDFPKFYESLAEAIFHDVWGVSILHKWEKYPESEAAVIRGRELWIDINGSFVRQEERFESIDVVERVKRAFTNRTKDAVINDQTPELEIEREDGSRITMMQKPRARENYIMFRRFIVKDISLYEQARLGTIKERDIEIFTALSRTMANIIFAGRVRSAKSTFMKSMLRERDPKFVMAVMEKHFELALSAHLPNQLIFEIQAKEGDLHKAVPRLLRMEHDFIVVGEIRSMELEGYLQACERGERGAYSTYHLTDVKNVAPQLTRHILDEFSNRKFENELERVSRNVDIIVTMSADRDRRKKRVIGVTEVIWDSDKRTYYTQDLIKYSNVTKKYYYSANITKTLLHLMAEENLEETKKLIKLLRAREQESPMSDYERIADNLLEQILGEELDG</sequence>
<dbReference type="SUPFAM" id="SSF52540">
    <property type="entry name" value="P-loop containing nucleoside triphosphate hydrolases"/>
    <property type="match status" value="1"/>
</dbReference>
<dbReference type="EMBL" id="JBHLVO010000024">
    <property type="protein sequence ID" value="MFC0273781.1"/>
    <property type="molecule type" value="Genomic_DNA"/>
</dbReference>
<dbReference type="Pfam" id="PF00437">
    <property type="entry name" value="T2SSE"/>
    <property type="match status" value="1"/>
</dbReference>
<evidence type="ECO:0000256" key="1">
    <source>
        <dbReference type="ARBA" id="ARBA00006611"/>
    </source>
</evidence>
<reference evidence="4 5" key="1">
    <citation type="submission" date="2024-09" db="EMBL/GenBank/DDBJ databases">
        <authorList>
            <person name="Sun Q."/>
            <person name="Mori K."/>
        </authorList>
    </citation>
    <scope>NUCLEOTIDE SEQUENCE [LARGE SCALE GENOMIC DNA]</scope>
    <source>
        <strain evidence="4 5">CCM 7228</strain>
    </source>
</reference>
<name>A0ABV6GJB7_9BACI</name>
<dbReference type="InterPro" id="IPR001482">
    <property type="entry name" value="T2SS/T4SS_dom"/>
</dbReference>
<evidence type="ECO:0000256" key="2">
    <source>
        <dbReference type="SAM" id="MobiDB-lite"/>
    </source>
</evidence>
<dbReference type="PANTHER" id="PTHR30486:SF6">
    <property type="entry name" value="TYPE IV PILUS RETRACTATION ATPASE PILT"/>
    <property type="match status" value="1"/>
</dbReference>
<comment type="similarity">
    <text evidence="1">Belongs to the GSP E family.</text>
</comment>
<feature type="region of interest" description="Disordered" evidence="2">
    <location>
        <begin position="74"/>
        <end position="94"/>
    </location>
</feature>
<organism evidence="4 5">
    <name type="scientific">Metabacillus herbersteinensis</name>
    <dbReference type="NCBI Taxonomy" id="283816"/>
    <lineage>
        <taxon>Bacteria</taxon>
        <taxon>Bacillati</taxon>
        <taxon>Bacillota</taxon>
        <taxon>Bacilli</taxon>
        <taxon>Bacillales</taxon>
        <taxon>Bacillaceae</taxon>
        <taxon>Metabacillus</taxon>
    </lineage>
</organism>
<evidence type="ECO:0000259" key="3">
    <source>
        <dbReference type="Pfam" id="PF00437"/>
    </source>
</evidence>
<dbReference type="Gene3D" id="3.40.50.300">
    <property type="entry name" value="P-loop containing nucleotide triphosphate hydrolases"/>
    <property type="match status" value="1"/>
</dbReference>
<feature type="domain" description="Bacterial type II secretion system protein E" evidence="3">
    <location>
        <begin position="221"/>
        <end position="393"/>
    </location>
</feature>
<dbReference type="InterPro" id="IPR050921">
    <property type="entry name" value="T4SS_GSP_E_ATPase"/>
</dbReference>
<dbReference type="PANTHER" id="PTHR30486">
    <property type="entry name" value="TWITCHING MOTILITY PROTEIN PILT"/>
    <property type="match status" value="1"/>
</dbReference>
<evidence type="ECO:0000313" key="5">
    <source>
        <dbReference type="Proteomes" id="UP001589854"/>
    </source>
</evidence>
<protein>
    <submittedName>
        <fullName evidence="4">ATPase, T2SS/T4P/T4SS family</fullName>
    </submittedName>
</protein>
<keyword evidence="5" id="KW-1185">Reference proteome</keyword>
<dbReference type="InterPro" id="IPR027417">
    <property type="entry name" value="P-loop_NTPase"/>
</dbReference>
<gene>
    <name evidence="4" type="ORF">ACFFIX_20550</name>
</gene>
<accession>A0ABV6GJB7</accession>
<evidence type="ECO:0000313" key="4">
    <source>
        <dbReference type="EMBL" id="MFC0273781.1"/>
    </source>
</evidence>